<dbReference type="EMBL" id="JAKNCJ010000002">
    <property type="protein sequence ID" value="MCL6422760.1"/>
    <property type="molecule type" value="Genomic_DNA"/>
</dbReference>
<keyword evidence="2" id="KW-0472">Membrane</keyword>
<evidence type="ECO:0000313" key="4">
    <source>
        <dbReference type="Proteomes" id="UP001203761"/>
    </source>
</evidence>
<dbReference type="Proteomes" id="UP001203761">
    <property type="component" value="Unassembled WGS sequence"/>
</dbReference>
<comment type="caution">
    <text evidence="3">The sequence shown here is derived from an EMBL/GenBank/DDBJ whole genome shotgun (WGS) entry which is preliminary data.</text>
</comment>
<dbReference type="InterPro" id="IPR036259">
    <property type="entry name" value="MFS_trans_sf"/>
</dbReference>
<feature type="region of interest" description="Disordered" evidence="1">
    <location>
        <begin position="1"/>
        <end position="26"/>
    </location>
</feature>
<evidence type="ECO:0000256" key="1">
    <source>
        <dbReference type="SAM" id="MobiDB-lite"/>
    </source>
</evidence>
<feature type="compositionally biased region" description="Basic and acidic residues" evidence="1">
    <location>
        <begin position="1"/>
        <end position="20"/>
    </location>
</feature>
<evidence type="ECO:0000313" key="3">
    <source>
        <dbReference type="EMBL" id="MCL6422760.1"/>
    </source>
</evidence>
<proteinExistence type="predicted"/>
<dbReference type="RefSeq" id="WP_249736876.1">
    <property type="nucleotide sequence ID" value="NZ_JAKNCJ010000002.1"/>
</dbReference>
<dbReference type="SUPFAM" id="SSF103473">
    <property type="entry name" value="MFS general substrate transporter"/>
    <property type="match status" value="1"/>
</dbReference>
<feature type="transmembrane region" description="Helical" evidence="2">
    <location>
        <begin position="144"/>
        <end position="164"/>
    </location>
</feature>
<reference evidence="3" key="1">
    <citation type="submission" date="2022-02" db="EMBL/GenBank/DDBJ databases">
        <authorList>
            <person name="Lee M."/>
            <person name="Kim S.-J."/>
            <person name="Jung M.-Y."/>
        </authorList>
    </citation>
    <scope>NUCLEOTIDE SEQUENCE</scope>
    <source>
        <strain evidence="3">JHP9</strain>
    </source>
</reference>
<feature type="transmembrane region" description="Helical" evidence="2">
    <location>
        <begin position="88"/>
        <end position="108"/>
    </location>
</feature>
<sequence>MTRSTPDDPRPDDLRPDDLRPSSGAPLDAEQALRSLAEADRLRASAPRASLPSAFITYAVLCVVGSMTTIGLRLAGLMPETPGFSPKLAVLVSAFTWIFVGILPSVLVRDVWRRGFARRWVVMILLWSLLWIAAVTLAETRLALVIAPLFLVLFMIALTSEIAARTKSVGAGHARSVGTRSGGER</sequence>
<keyword evidence="2" id="KW-0812">Transmembrane</keyword>
<name>A0ABT0QYL6_9MICO</name>
<organism evidence="3 4">
    <name type="scientific">Brachybacterium equifaecis</name>
    <dbReference type="NCBI Taxonomy" id="2910770"/>
    <lineage>
        <taxon>Bacteria</taxon>
        <taxon>Bacillati</taxon>
        <taxon>Actinomycetota</taxon>
        <taxon>Actinomycetes</taxon>
        <taxon>Micrococcales</taxon>
        <taxon>Dermabacteraceae</taxon>
        <taxon>Brachybacterium</taxon>
    </lineage>
</organism>
<evidence type="ECO:0008006" key="5">
    <source>
        <dbReference type="Google" id="ProtNLM"/>
    </source>
</evidence>
<gene>
    <name evidence="3" type="ORF">Bequi_05055</name>
</gene>
<accession>A0ABT0QYL6</accession>
<keyword evidence="2" id="KW-1133">Transmembrane helix</keyword>
<feature type="transmembrane region" description="Helical" evidence="2">
    <location>
        <begin position="120"/>
        <end position="138"/>
    </location>
</feature>
<keyword evidence="4" id="KW-1185">Reference proteome</keyword>
<evidence type="ECO:0000256" key="2">
    <source>
        <dbReference type="SAM" id="Phobius"/>
    </source>
</evidence>
<feature type="transmembrane region" description="Helical" evidence="2">
    <location>
        <begin position="55"/>
        <end position="76"/>
    </location>
</feature>
<protein>
    <recommendedName>
        <fullName evidence="5">MFS transporter</fullName>
    </recommendedName>
</protein>